<protein>
    <submittedName>
        <fullName evidence="2">Uncharacterized protein</fullName>
    </submittedName>
</protein>
<evidence type="ECO:0000313" key="3">
    <source>
        <dbReference type="Proteomes" id="UP001597601"/>
    </source>
</evidence>
<keyword evidence="1" id="KW-0732">Signal</keyword>
<comment type="caution">
    <text evidence="2">The sequence shown here is derived from an EMBL/GenBank/DDBJ whole genome shotgun (WGS) entry which is preliminary data.</text>
</comment>
<sequence>MKKYLLIVLFYLYCNQLQAQSISLLNLINLANLNNTQIGSTLTSNKVWAMQYGEELDGFVVEHYQTTAQPVKKETIIGGVGFKTATGSVLHTVSYVSPNVQYVINLVAETKKAGLNMFFQGSDARDNIYIYESFLYHVVIRLAINNSKGVIDITQKHALVQ</sequence>
<evidence type="ECO:0000256" key="1">
    <source>
        <dbReference type="SAM" id="SignalP"/>
    </source>
</evidence>
<feature type="chain" id="PRO_5046008889" evidence="1">
    <location>
        <begin position="20"/>
        <end position="161"/>
    </location>
</feature>
<name>A0ABW5XP27_9SPHI</name>
<proteinExistence type="predicted"/>
<dbReference type="RefSeq" id="WP_377123915.1">
    <property type="nucleotide sequence ID" value="NZ_JBHUON010000003.1"/>
</dbReference>
<gene>
    <name evidence="2" type="ORF">ACFSYC_04355</name>
</gene>
<dbReference type="Proteomes" id="UP001597601">
    <property type="component" value="Unassembled WGS sequence"/>
</dbReference>
<reference evidence="3" key="1">
    <citation type="journal article" date="2019" name="Int. J. Syst. Evol. Microbiol.">
        <title>The Global Catalogue of Microorganisms (GCM) 10K type strain sequencing project: providing services to taxonomists for standard genome sequencing and annotation.</title>
        <authorList>
            <consortium name="The Broad Institute Genomics Platform"/>
            <consortium name="The Broad Institute Genome Sequencing Center for Infectious Disease"/>
            <person name="Wu L."/>
            <person name="Ma J."/>
        </authorList>
    </citation>
    <scope>NUCLEOTIDE SEQUENCE [LARGE SCALE GENOMIC DNA]</scope>
    <source>
        <strain evidence="3">KCTC 52232</strain>
    </source>
</reference>
<accession>A0ABW5XP27</accession>
<keyword evidence="3" id="KW-1185">Reference proteome</keyword>
<dbReference type="EMBL" id="JBHUON010000003">
    <property type="protein sequence ID" value="MFD2863912.1"/>
    <property type="molecule type" value="Genomic_DNA"/>
</dbReference>
<organism evidence="2 3">
    <name type="scientific">Mucilaginibacter antarcticus</name>
    <dbReference type="NCBI Taxonomy" id="1855725"/>
    <lineage>
        <taxon>Bacteria</taxon>
        <taxon>Pseudomonadati</taxon>
        <taxon>Bacteroidota</taxon>
        <taxon>Sphingobacteriia</taxon>
        <taxon>Sphingobacteriales</taxon>
        <taxon>Sphingobacteriaceae</taxon>
        <taxon>Mucilaginibacter</taxon>
    </lineage>
</organism>
<feature type="signal peptide" evidence="1">
    <location>
        <begin position="1"/>
        <end position="19"/>
    </location>
</feature>
<evidence type="ECO:0000313" key="2">
    <source>
        <dbReference type="EMBL" id="MFD2863912.1"/>
    </source>
</evidence>